<sequence>MALVASICCAGCTGSGESNDQPHVELNRDADLASNDSESGAAPALSVTQVSNNSLPSDPNAVLPRAEPSAETDPTAEGAIEELALPPILENVDFFSPPKAKAVKIEVETPDEETEQAIIRLIGFVTTDPDNTSSTLALLRVGGKLVPLQAGEEFDGISMVSINCRDRTAEIGYLGERLTLAMMNQPIENPAVEGPTPRRIRRRTPSPGPISRPREIRDDFAWQDPGFETPPDPDLGLNSISEELEIALPEDLPLPEMPELPELEGLPDLP</sequence>
<dbReference type="AlphaFoldDB" id="A0A5B9MFF6"/>
<accession>A0A5B9MFF6</accession>
<keyword evidence="3" id="KW-1185">Reference proteome</keyword>
<feature type="compositionally biased region" description="Polar residues" evidence="1">
    <location>
        <begin position="46"/>
        <end position="57"/>
    </location>
</feature>
<proteinExistence type="predicted"/>
<feature type="region of interest" description="Disordered" evidence="1">
    <location>
        <begin position="188"/>
        <end position="270"/>
    </location>
</feature>
<evidence type="ECO:0000313" key="2">
    <source>
        <dbReference type="EMBL" id="QEF98740.1"/>
    </source>
</evidence>
<feature type="region of interest" description="Disordered" evidence="1">
    <location>
        <begin position="31"/>
        <end position="75"/>
    </location>
</feature>
<protein>
    <submittedName>
        <fullName evidence="2">Uncharacterized protein</fullName>
    </submittedName>
</protein>
<organism evidence="2 3">
    <name type="scientific">Stieleria maiorica</name>
    <dbReference type="NCBI Taxonomy" id="2795974"/>
    <lineage>
        <taxon>Bacteria</taxon>
        <taxon>Pseudomonadati</taxon>
        <taxon>Planctomycetota</taxon>
        <taxon>Planctomycetia</taxon>
        <taxon>Pirellulales</taxon>
        <taxon>Pirellulaceae</taxon>
        <taxon>Stieleria</taxon>
    </lineage>
</organism>
<dbReference type="EMBL" id="CP036264">
    <property type="protein sequence ID" value="QEF98740.1"/>
    <property type="molecule type" value="Genomic_DNA"/>
</dbReference>
<evidence type="ECO:0000256" key="1">
    <source>
        <dbReference type="SAM" id="MobiDB-lite"/>
    </source>
</evidence>
<evidence type="ECO:0000313" key="3">
    <source>
        <dbReference type="Proteomes" id="UP000321353"/>
    </source>
</evidence>
<reference evidence="2 3" key="1">
    <citation type="submission" date="2019-02" db="EMBL/GenBank/DDBJ databases">
        <title>Planctomycetal bacteria perform biofilm scaping via a novel small molecule.</title>
        <authorList>
            <person name="Jeske O."/>
            <person name="Boedeker C."/>
            <person name="Wiegand S."/>
            <person name="Breitling P."/>
            <person name="Kallscheuer N."/>
            <person name="Jogler M."/>
            <person name="Rohde M."/>
            <person name="Petersen J."/>
            <person name="Medema M.H."/>
            <person name="Surup F."/>
            <person name="Jogler C."/>
        </authorList>
    </citation>
    <scope>NUCLEOTIDE SEQUENCE [LARGE SCALE GENOMIC DNA]</scope>
    <source>
        <strain evidence="2 3">Mal15</strain>
    </source>
</reference>
<name>A0A5B9MFF6_9BACT</name>
<gene>
    <name evidence="2" type="ORF">Mal15_27950</name>
</gene>
<dbReference type="Proteomes" id="UP000321353">
    <property type="component" value="Chromosome"/>
</dbReference>
<dbReference type="KEGG" id="smam:Mal15_27950"/>